<dbReference type="CDD" id="cd00009">
    <property type="entry name" value="AAA"/>
    <property type="match status" value="1"/>
</dbReference>
<dbReference type="InterPro" id="IPR009057">
    <property type="entry name" value="Homeodomain-like_sf"/>
</dbReference>
<dbReference type="Gene3D" id="1.10.10.60">
    <property type="entry name" value="Homeodomain-like"/>
    <property type="match status" value="1"/>
</dbReference>
<dbReference type="PANTHER" id="PTHR32071">
    <property type="entry name" value="TRANSCRIPTIONAL REGULATORY PROTEIN"/>
    <property type="match status" value="1"/>
</dbReference>
<gene>
    <name evidence="9" type="ORF">DI549_17215</name>
</gene>
<dbReference type="GO" id="GO:0000160">
    <property type="term" value="P:phosphorelay signal transduction system"/>
    <property type="evidence" value="ECO:0007669"/>
    <property type="project" value="UniProtKB-KW"/>
</dbReference>
<evidence type="ECO:0000256" key="4">
    <source>
        <dbReference type="ARBA" id="ARBA00023015"/>
    </source>
</evidence>
<dbReference type="InterPro" id="IPR002078">
    <property type="entry name" value="Sigma_54_int"/>
</dbReference>
<keyword evidence="2" id="KW-0067">ATP-binding</keyword>
<evidence type="ECO:0000313" key="10">
    <source>
        <dbReference type="Proteomes" id="UP000248887"/>
    </source>
</evidence>
<keyword evidence="4" id="KW-0805">Transcription regulation</keyword>
<dbReference type="InterPro" id="IPR002197">
    <property type="entry name" value="HTH_Fis"/>
</dbReference>
<accession>A0A2W5QW18</accession>
<dbReference type="GO" id="GO:0043565">
    <property type="term" value="F:sequence-specific DNA binding"/>
    <property type="evidence" value="ECO:0007669"/>
    <property type="project" value="InterPro"/>
</dbReference>
<dbReference type="Pfam" id="PF01590">
    <property type="entry name" value="GAF"/>
    <property type="match status" value="1"/>
</dbReference>
<dbReference type="Pfam" id="PF02954">
    <property type="entry name" value="HTH_8"/>
    <property type="match status" value="1"/>
</dbReference>
<protein>
    <submittedName>
        <fullName evidence="9">Sigma-54-dependent Fis family transcriptional regulator</fullName>
    </submittedName>
</protein>
<evidence type="ECO:0000256" key="7">
    <source>
        <dbReference type="ARBA" id="ARBA00023163"/>
    </source>
</evidence>
<reference evidence="9 10" key="1">
    <citation type="submission" date="2017-08" db="EMBL/GenBank/DDBJ databases">
        <title>Infants hospitalized years apart are colonized by the same room-sourced microbial strains.</title>
        <authorList>
            <person name="Brooks B."/>
            <person name="Olm M.R."/>
            <person name="Firek B.A."/>
            <person name="Baker R."/>
            <person name="Thomas B.C."/>
            <person name="Morowitz M.J."/>
            <person name="Banfield J.F."/>
        </authorList>
    </citation>
    <scope>NUCLEOTIDE SEQUENCE [LARGE SCALE GENOMIC DNA]</scope>
    <source>
        <strain evidence="9">S2_005_001_R2_27</strain>
    </source>
</reference>
<name>A0A2W5QW18_ANCNO</name>
<evidence type="ECO:0000256" key="3">
    <source>
        <dbReference type="ARBA" id="ARBA00023012"/>
    </source>
</evidence>
<dbReference type="PANTHER" id="PTHR32071:SF77">
    <property type="entry name" value="TRANSCRIPTIONAL REGULATORY PROTEIN"/>
    <property type="match status" value="1"/>
</dbReference>
<evidence type="ECO:0000256" key="6">
    <source>
        <dbReference type="ARBA" id="ARBA00023159"/>
    </source>
</evidence>
<keyword evidence="5" id="KW-0238">DNA-binding</keyword>
<dbReference type="InterPro" id="IPR003593">
    <property type="entry name" value="AAA+_ATPase"/>
</dbReference>
<dbReference type="SMART" id="SM00382">
    <property type="entry name" value="AAA"/>
    <property type="match status" value="1"/>
</dbReference>
<dbReference type="GO" id="GO:0006355">
    <property type="term" value="P:regulation of DNA-templated transcription"/>
    <property type="evidence" value="ECO:0007669"/>
    <property type="project" value="InterPro"/>
</dbReference>
<evidence type="ECO:0000256" key="2">
    <source>
        <dbReference type="ARBA" id="ARBA00022840"/>
    </source>
</evidence>
<dbReference type="Pfam" id="PF00158">
    <property type="entry name" value="Sigma54_activat"/>
    <property type="match status" value="1"/>
</dbReference>
<organism evidence="9 10">
    <name type="scientific">Ancylobacter novellus</name>
    <name type="common">Thiobacillus novellus</name>
    <dbReference type="NCBI Taxonomy" id="921"/>
    <lineage>
        <taxon>Bacteria</taxon>
        <taxon>Pseudomonadati</taxon>
        <taxon>Pseudomonadota</taxon>
        <taxon>Alphaproteobacteria</taxon>
        <taxon>Hyphomicrobiales</taxon>
        <taxon>Xanthobacteraceae</taxon>
        <taxon>Ancylobacter</taxon>
    </lineage>
</organism>
<dbReference type="Gene3D" id="3.40.50.300">
    <property type="entry name" value="P-loop containing nucleotide triphosphate hydrolases"/>
    <property type="match status" value="1"/>
</dbReference>
<dbReference type="SUPFAM" id="SSF52540">
    <property type="entry name" value="P-loop containing nucleoside triphosphate hydrolases"/>
    <property type="match status" value="1"/>
</dbReference>
<dbReference type="Gene3D" id="3.30.450.40">
    <property type="match status" value="1"/>
</dbReference>
<proteinExistence type="predicted"/>
<dbReference type="Gene3D" id="1.10.8.60">
    <property type="match status" value="1"/>
</dbReference>
<dbReference type="EMBL" id="QFQD01000065">
    <property type="protein sequence ID" value="PZQ80399.1"/>
    <property type="molecule type" value="Genomic_DNA"/>
</dbReference>
<comment type="caution">
    <text evidence="9">The sequence shown here is derived from an EMBL/GenBank/DDBJ whole genome shotgun (WGS) entry which is preliminary data.</text>
</comment>
<dbReference type="InterPro" id="IPR027417">
    <property type="entry name" value="P-loop_NTPase"/>
</dbReference>
<keyword evidence="1" id="KW-0547">Nucleotide-binding</keyword>
<dbReference type="Proteomes" id="UP000248887">
    <property type="component" value="Unassembled WGS sequence"/>
</dbReference>
<dbReference type="InterPro" id="IPR058031">
    <property type="entry name" value="AAA_lid_NorR"/>
</dbReference>
<dbReference type="GO" id="GO:0005524">
    <property type="term" value="F:ATP binding"/>
    <property type="evidence" value="ECO:0007669"/>
    <property type="project" value="UniProtKB-KW"/>
</dbReference>
<dbReference type="SUPFAM" id="SSF46689">
    <property type="entry name" value="Homeodomain-like"/>
    <property type="match status" value="1"/>
</dbReference>
<keyword evidence="3" id="KW-0902">Two-component regulatory system</keyword>
<sequence>MPSLSHPLRSNVDRARAALETGARVPGGALSPEVARSWERCIAGGLDPTRRPEDVVIPFAEVRVRREEQALLRRLALAQMQLLHEQIAGSNFMIAFADAGGVVLDALSDPHFAESEAGRSIVPGSVWLESGRGTNALGLALVERAPVAVYGREHFFACHGHLSCAAVPVFDPSDQLVGLLDASSSNEARQQHTHALVRMAASALENGLIVNGRPDVLLLALHPRAEYLDTLSAGLIALSPEGEVVSINRAARALLAGLDATSGQAFDALFEPGFGSVVDTLRDQGIARIRDRAGSMLYAACRRFAAPPAVASPAMPTARLPVPSQAPSTATAFVCEDPQLLRRMRGLEAATHDRLAIHIHGETGTGKELMARHVHALSGREGEFVPINCGAVPESLFVGELFGHDRGAFTNARSEGAPGLIRLADRGTLFLDEVGDIPLAAQTALLRFLDTMEVRALGGTKTARLDVQIVSATNRNLAEAVAARQFRADLYYRLNGLTIEIPPLRERGDFETIARHLLARHKPGATIEDAALDQLRRRQWPGNIRELQSWLRRAAIEADGDVLTVAVCDDGAVVPACAHCAQNPLSRDKCRRIRETLAATGGNIQATARQLGISRTTVYKHTDAG</sequence>
<dbReference type="Pfam" id="PF25601">
    <property type="entry name" value="AAA_lid_14"/>
    <property type="match status" value="1"/>
</dbReference>
<keyword evidence="6" id="KW-0010">Activator</keyword>
<evidence type="ECO:0000256" key="1">
    <source>
        <dbReference type="ARBA" id="ARBA00022741"/>
    </source>
</evidence>
<evidence type="ECO:0000259" key="8">
    <source>
        <dbReference type="PROSITE" id="PS50045"/>
    </source>
</evidence>
<feature type="domain" description="Sigma-54 factor interaction" evidence="8">
    <location>
        <begin position="333"/>
        <end position="556"/>
    </location>
</feature>
<evidence type="ECO:0000313" key="9">
    <source>
        <dbReference type="EMBL" id="PZQ80399.1"/>
    </source>
</evidence>
<keyword evidence="7" id="KW-0804">Transcription</keyword>
<dbReference type="InterPro" id="IPR029016">
    <property type="entry name" value="GAF-like_dom_sf"/>
</dbReference>
<dbReference type="InterPro" id="IPR003018">
    <property type="entry name" value="GAF"/>
</dbReference>
<dbReference type="AlphaFoldDB" id="A0A2W5QW18"/>
<dbReference type="PROSITE" id="PS50045">
    <property type="entry name" value="SIGMA54_INTERACT_4"/>
    <property type="match status" value="1"/>
</dbReference>
<dbReference type="FunFam" id="3.40.50.300:FF:000006">
    <property type="entry name" value="DNA-binding transcriptional regulator NtrC"/>
    <property type="match status" value="1"/>
</dbReference>
<evidence type="ECO:0000256" key="5">
    <source>
        <dbReference type="ARBA" id="ARBA00023125"/>
    </source>
</evidence>